<keyword evidence="3" id="KW-1185">Reference proteome</keyword>
<dbReference type="Proteomes" id="UP001597079">
    <property type="component" value="Unassembled WGS sequence"/>
</dbReference>
<dbReference type="EMBL" id="JBHUCX010000092">
    <property type="protein sequence ID" value="MFD1677427.1"/>
    <property type="molecule type" value="Genomic_DNA"/>
</dbReference>
<evidence type="ECO:0000313" key="2">
    <source>
        <dbReference type="EMBL" id="MFD1677427.1"/>
    </source>
</evidence>
<comment type="caution">
    <text evidence="2">The sequence shown here is derived from an EMBL/GenBank/DDBJ whole genome shotgun (WGS) entry which is preliminary data.</text>
</comment>
<evidence type="ECO:0000313" key="3">
    <source>
        <dbReference type="Proteomes" id="UP001597079"/>
    </source>
</evidence>
<reference evidence="3" key="1">
    <citation type="journal article" date="2019" name="Int. J. Syst. Evol. Microbiol.">
        <title>The Global Catalogue of Microorganisms (GCM) 10K type strain sequencing project: providing services to taxonomists for standard genome sequencing and annotation.</title>
        <authorList>
            <consortium name="The Broad Institute Genomics Platform"/>
            <consortium name="The Broad Institute Genome Sequencing Center for Infectious Disease"/>
            <person name="Wu L."/>
            <person name="Ma J."/>
        </authorList>
    </citation>
    <scope>NUCLEOTIDE SEQUENCE [LARGE SCALE GENOMIC DNA]</scope>
    <source>
        <strain evidence="3">CGMCC 1.12286</strain>
    </source>
</reference>
<organism evidence="2 3">
    <name type="scientific">Alicyclobacillus fodiniaquatilis</name>
    <dbReference type="NCBI Taxonomy" id="1661150"/>
    <lineage>
        <taxon>Bacteria</taxon>
        <taxon>Bacillati</taxon>
        <taxon>Bacillota</taxon>
        <taxon>Bacilli</taxon>
        <taxon>Bacillales</taxon>
        <taxon>Alicyclobacillaceae</taxon>
        <taxon>Alicyclobacillus</taxon>
    </lineage>
</organism>
<accession>A0ABW4JML3</accession>
<feature type="signal peptide" evidence="1">
    <location>
        <begin position="1"/>
        <end position="30"/>
    </location>
</feature>
<proteinExistence type="predicted"/>
<sequence>MPPRTVPAVLSGIVAAIAFLCSIPCATAFAAEKPSSAQKYETKLDAALQLEQVLDVKVSGTSHFADVPQKDASVIATITSPHSVTEGQVQPMMTTDSMDKFGSSDGVTASEVDAFYGNWLGVTPYNLQFAPGGSALGLANALEINSKTPLTGDLTVSQFAQMVQNLKSLQDGYSETDKNEYKLLYRPSRGTFGNNGTYNVPLNVQQKNEAAAIKYMDGVQILVSGNKMTVLLPKLTGGSANDLPQVQVWASGGKYSSDKGKTWHRMSIDGYTATGPQKYYITVEGDATKGFSLTLSYTYGSTHYAVATEGAKIQTGKVVVNSF</sequence>
<name>A0ABW4JML3_9BACL</name>
<feature type="chain" id="PRO_5046087048" evidence="1">
    <location>
        <begin position="31"/>
        <end position="323"/>
    </location>
</feature>
<dbReference type="RefSeq" id="WP_377945321.1">
    <property type="nucleotide sequence ID" value="NZ_JBHUCX010000092.1"/>
</dbReference>
<keyword evidence="1" id="KW-0732">Signal</keyword>
<gene>
    <name evidence="2" type="ORF">ACFSB2_22450</name>
</gene>
<evidence type="ECO:0000256" key="1">
    <source>
        <dbReference type="SAM" id="SignalP"/>
    </source>
</evidence>
<protein>
    <submittedName>
        <fullName evidence="2">Uncharacterized protein</fullName>
    </submittedName>
</protein>